<feature type="binding site" evidence="6">
    <location>
        <position position="108"/>
    </location>
    <ligand>
        <name>(6R)-10-formyltetrahydrofolate</name>
        <dbReference type="ChEBI" id="CHEBI:195366"/>
    </ligand>
</feature>
<dbReference type="InterPro" id="IPR002376">
    <property type="entry name" value="Formyl_transf_N"/>
</dbReference>
<keyword evidence="3 6" id="KW-0658">Purine biosynthesis</keyword>
<gene>
    <name evidence="6 8" type="primary">purN</name>
    <name evidence="8" type="ORF">AB5I84_05450</name>
</gene>
<comment type="similarity">
    <text evidence="4 6">Belongs to the GART family.</text>
</comment>
<evidence type="ECO:0000256" key="1">
    <source>
        <dbReference type="ARBA" id="ARBA00005054"/>
    </source>
</evidence>
<feature type="site" description="Raises pKa of active site His" evidence="6">
    <location>
        <position position="146"/>
    </location>
</feature>
<keyword evidence="2 6" id="KW-0808">Transferase</keyword>
<reference evidence="8 9" key="1">
    <citation type="submission" date="2024-07" db="EMBL/GenBank/DDBJ databases">
        <authorList>
            <person name="Ren Q."/>
        </authorList>
    </citation>
    <scope>NUCLEOTIDE SEQUENCE [LARGE SCALE GENOMIC DNA]</scope>
    <source>
        <strain evidence="8 9">REN37</strain>
    </source>
</reference>
<evidence type="ECO:0000256" key="4">
    <source>
        <dbReference type="ARBA" id="ARBA00038440"/>
    </source>
</evidence>
<sequence>MSHSLAVLISGSGSNLQALIDAIEHQGLPARIDLVLSNRADAGGLARAKSAGLATAVIDHRDHDSRESFDQAMVDRLAPLAPDTVVLAGFMRILTPVFVRAFSDRLLNIHPSLLPKYPGLHTHRRALDAGDSQHGCSIHFVTEELDGGPLIAQAPVPVLPNDHEETLSKRVQQAEHRLYPDVVRWRAERRLFLTANGVQLDDRLLPPTGLVVPDLAAGDTARAG</sequence>
<comment type="function">
    <text evidence="6">Catalyzes the transfer of a formyl group from 10-formyltetrahydrofolate to 5-phospho-ribosyl-glycinamide (GAR), producing 5-phospho-ribosyl-N-formylglycinamide (FGAR) and tetrahydrofolate.</text>
</comment>
<feature type="binding site" evidence="6">
    <location>
        <begin position="91"/>
        <end position="94"/>
    </location>
    <ligand>
        <name>(6R)-10-formyltetrahydrofolate</name>
        <dbReference type="ChEBI" id="CHEBI:195366"/>
    </ligand>
</feature>
<dbReference type="GO" id="GO:0004644">
    <property type="term" value="F:phosphoribosylglycinamide formyltransferase activity"/>
    <property type="evidence" value="ECO:0007669"/>
    <property type="project" value="UniProtKB-EC"/>
</dbReference>
<evidence type="ECO:0000256" key="3">
    <source>
        <dbReference type="ARBA" id="ARBA00022755"/>
    </source>
</evidence>
<accession>A0ABV4AGG4</accession>
<dbReference type="RefSeq" id="WP_369454844.1">
    <property type="nucleotide sequence ID" value="NZ_JBGCUO010000001.1"/>
</dbReference>
<comment type="caution">
    <text evidence="8">The sequence shown here is derived from an EMBL/GenBank/DDBJ whole genome shotgun (WGS) entry which is preliminary data.</text>
</comment>
<proteinExistence type="inferred from homology"/>
<feature type="domain" description="Formyl transferase N-terminal" evidence="7">
    <location>
        <begin position="5"/>
        <end position="183"/>
    </location>
</feature>
<evidence type="ECO:0000256" key="2">
    <source>
        <dbReference type="ARBA" id="ARBA00022679"/>
    </source>
</evidence>
<dbReference type="PROSITE" id="PS00373">
    <property type="entry name" value="GART"/>
    <property type="match status" value="1"/>
</dbReference>
<dbReference type="CDD" id="cd08645">
    <property type="entry name" value="FMT_core_GART"/>
    <property type="match status" value="1"/>
</dbReference>
<dbReference type="HAMAP" id="MF_01930">
    <property type="entry name" value="PurN"/>
    <property type="match status" value="1"/>
</dbReference>
<evidence type="ECO:0000256" key="6">
    <source>
        <dbReference type="HAMAP-Rule" id="MF_01930"/>
    </source>
</evidence>
<dbReference type="Pfam" id="PF00551">
    <property type="entry name" value="Formyl_trans_N"/>
    <property type="match status" value="1"/>
</dbReference>
<dbReference type="Proteomes" id="UP001562065">
    <property type="component" value="Unassembled WGS sequence"/>
</dbReference>
<dbReference type="InterPro" id="IPR036477">
    <property type="entry name" value="Formyl_transf_N_sf"/>
</dbReference>
<evidence type="ECO:0000256" key="5">
    <source>
        <dbReference type="ARBA" id="ARBA00047664"/>
    </source>
</evidence>
<dbReference type="NCBIfam" id="TIGR00639">
    <property type="entry name" value="PurN"/>
    <property type="match status" value="1"/>
</dbReference>
<comment type="catalytic activity">
    <reaction evidence="5 6">
        <text>N(1)-(5-phospho-beta-D-ribosyl)glycinamide + (6R)-10-formyltetrahydrofolate = N(2)-formyl-N(1)-(5-phospho-beta-D-ribosyl)glycinamide + (6S)-5,6,7,8-tetrahydrofolate + H(+)</text>
        <dbReference type="Rhea" id="RHEA:15053"/>
        <dbReference type="ChEBI" id="CHEBI:15378"/>
        <dbReference type="ChEBI" id="CHEBI:57453"/>
        <dbReference type="ChEBI" id="CHEBI:143788"/>
        <dbReference type="ChEBI" id="CHEBI:147286"/>
        <dbReference type="ChEBI" id="CHEBI:195366"/>
        <dbReference type="EC" id="2.1.2.2"/>
    </reaction>
</comment>
<dbReference type="PANTHER" id="PTHR43369">
    <property type="entry name" value="PHOSPHORIBOSYLGLYCINAMIDE FORMYLTRANSFERASE"/>
    <property type="match status" value="1"/>
</dbReference>
<feature type="active site" description="Proton donor" evidence="6">
    <location>
        <position position="110"/>
    </location>
</feature>
<feature type="binding site" evidence="6">
    <location>
        <position position="66"/>
    </location>
    <ligand>
        <name>(6R)-10-formyltetrahydrofolate</name>
        <dbReference type="ChEBI" id="CHEBI:195366"/>
    </ligand>
</feature>
<dbReference type="InterPro" id="IPR001555">
    <property type="entry name" value="GART_AS"/>
</dbReference>
<evidence type="ECO:0000313" key="8">
    <source>
        <dbReference type="EMBL" id="MEY1661593.1"/>
    </source>
</evidence>
<keyword evidence="9" id="KW-1185">Reference proteome</keyword>
<dbReference type="EC" id="2.1.2.2" evidence="6"/>
<dbReference type="SUPFAM" id="SSF53328">
    <property type="entry name" value="Formyltransferase"/>
    <property type="match status" value="1"/>
</dbReference>
<feature type="binding site" evidence="6">
    <location>
        <begin position="13"/>
        <end position="15"/>
    </location>
    <ligand>
        <name>N(1)-(5-phospho-beta-D-ribosyl)glycinamide</name>
        <dbReference type="ChEBI" id="CHEBI:143788"/>
    </ligand>
</feature>
<dbReference type="EMBL" id="JBGCUO010000001">
    <property type="protein sequence ID" value="MEY1661593.1"/>
    <property type="molecule type" value="Genomic_DNA"/>
</dbReference>
<organism evidence="8 9">
    <name type="scientific">Isoalcanivorax beigongshangi</name>
    <dbReference type="NCBI Taxonomy" id="3238810"/>
    <lineage>
        <taxon>Bacteria</taxon>
        <taxon>Pseudomonadati</taxon>
        <taxon>Pseudomonadota</taxon>
        <taxon>Gammaproteobacteria</taxon>
        <taxon>Oceanospirillales</taxon>
        <taxon>Alcanivoracaceae</taxon>
        <taxon>Isoalcanivorax</taxon>
    </lineage>
</organism>
<dbReference type="PANTHER" id="PTHR43369:SF2">
    <property type="entry name" value="PHOSPHORIBOSYLGLYCINAMIDE FORMYLTRANSFERASE"/>
    <property type="match status" value="1"/>
</dbReference>
<comment type="pathway">
    <text evidence="1 6">Purine metabolism; IMP biosynthesis via de novo pathway; N(2)-formyl-N(1)-(5-phospho-D-ribosyl)glycinamide from N(1)-(5-phospho-D-ribosyl)glycinamide (10-formyl THF route): step 1/1.</text>
</comment>
<dbReference type="InterPro" id="IPR004607">
    <property type="entry name" value="GART"/>
</dbReference>
<dbReference type="Gene3D" id="3.40.50.170">
    <property type="entry name" value="Formyl transferase, N-terminal domain"/>
    <property type="match status" value="1"/>
</dbReference>
<evidence type="ECO:0000313" key="9">
    <source>
        <dbReference type="Proteomes" id="UP001562065"/>
    </source>
</evidence>
<protein>
    <recommendedName>
        <fullName evidence="6">Phosphoribosylglycinamide formyltransferase</fullName>
        <ecNumber evidence="6">2.1.2.2</ecNumber>
    </recommendedName>
    <alternativeName>
        <fullName evidence="6">5'-phosphoribosylglycinamide transformylase</fullName>
    </alternativeName>
    <alternativeName>
        <fullName evidence="6">GAR transformylase</fullName>
        <shortName evidence="6">GART</shortName>
    </alternativeName>
</protein>
<evidence type="ECO:0000259" key="7">
    <source>
        <dbReference type="Pfam" id="PF00551"/>
    </source>
</evidence>
<name>A0ABV4AGG4_9GAMM</name>